<name>A0A7L9RVB5_9PROT</name>
<evidence type="ECO:0000313" key="3">
    <source>
        <dbReference type="Proteomes" id="UP000594001"/>
    </source>
</evidence>
<dbReference type="Proteomes" id="UP000594001">
    <property type="component" value="Chromosome"/>
</dbReference>
<gene>
    <name evidence="2" type="ORF">CPBP_01077</name>
</gene>
<protein>
    <submittedName>
        <fullName evidence="2">Uncharacterized protein</fullName>
    </submittedName>
</protein>
<dbReference type="KEGG" id="pbal:CPBP_01077"/>
<feature type="region of interest" description="Disordered" evidence="1">
    <location>
        <begin position="185"/>
        <end position="205"/>
    </location>
</feature>
<accession>A0A7L9RVB5</accession>
<evidence type="ECO:0000313" key="2">
    <source>
        <dbReference type="EMBL" id="QOL20288.1"/>
    </source>
</evidence>
<reference evidence="2 3" key="1">
    <citation type="submission" date="2020-06" db="EMBL/GenBank/DDBJ databases">
        <title>The endosymbiont of the kinetoplastid Bodo saltans is a Paracaedibacter-like alpha-proteobacterium possessing a putative toxin-antitoxin system.</title>
        <authorList>
            <person name="Midha S."/>
            <person name="Rigden D.J."/>
            <person name="Siozios S."/>
            <person name="Hurst G.D.D."/>
            <person name="Jackson A.P."/>
        </authorList>
    </citation>
    <scope>NUCLEOTIDE SEQUENCE [LARGE SCALE GENOMIC DNA]</scope>
    <source>
        <strain evidence="2">Lake Konstanz</strain>
    </source>
</reference>
<sequence>MKTLFFSILFIENFFLSTPIASEYSKEEFEHQILTTNDTVTRLRSVAFSAVSGPLTLHTRQDDLSIAQDTLKSLLDDYATLTGEHFILPTETSPVDSTLSEISIVLSVSPTDTSSSEQYQEDLEEQILATQANYDRLLRMTFPSTENPSMFKSNQENLSTVQNILISLLDDYFALTGEHFILSTESRTTPEPTEGLTSEDSTSDTFTSEQFKEVLELTHEILTIYNDVIKLAAIRTPLNADPSKFKEGQEDLSIAQSILANLLEDYFTLTGEHFILPTESRTIPEPTEEATVYTPPIDTLQINTSVHYNGFRTIYVGRNKGNISIESLLKEAQQNCLLPVRFADPDKNLCQLELVKPNKTPAKPAEQSSAM</sequence>
<dbReference type="AlphaFoldDB" id="A0A7L9RVB5"/>
<dbReference type="RefSeq" id="WP_350331840.1">
    <property type="nucleotide sequence ID" value="NZ_CP054719.1"/>
</dbReference>
<evidence type="ECO:0000256" key="1">
    <source>
        <dbReference type="SAM" id="MobiDB-lite"/>
    </source>
</evidence>
<proteinExistence type="predicted"/>
<keyword evidence="3" id="KW-1185">Reference proteome</keyword>
<organism evidence="2 3">
    <name type="scientific">Candidatus Bodocaedibacter vickermanii</name>
    <dbReference type="NCBI Taxonomy" id="2741701"/>
    <lineage>
        <taxon>Bacteria</taxon>
        <taxon>Pseudomonadati</taxon>
        <taxon>Pseudomonadota</taxon>
        <taxon>Alphaproteobacteria</taxon>
        <taxon>Holosporales</taxon>
        <taxon>Candidatus Paracaedibacteraceae</taxon>
        <taxon>Candidatus Bodocaedibacter</taxon>
    </lineage>
</organism>
<dbReference type="EMBL" id="CP054719">
    <property type="protein sequence ID" value="QOL20288.1"/>
    <property type="molecule type" value="Genomic_DNA"/>
</dbReference>